<dbReference type="EMBL" id="CADEAL010004092">
    <property type="protein sequence ID" value="CAB1451595.1"/>
    <property type="molecule type" value="Genomic_DNA"/>
</dbReference>
<sequence>MSMTSHGKYLWPPGTGKKKKTGSPEEPLQAISSSSSSSSSSSTPLGLCLYLKSQFPYSANSRQHRLKPKWSRLRSINNSGYNTDYNSNSKTTSPCESCLD</sequence>
<evidence type="ECO:0000256" key="1">
    <source>
        <dbReference type="SAM" id="MobiDB-lite"/>
    </source>
</evidence>
<protein>
    <submittedName>
        <fullName evidence="2">Uncharacterized protein</fullName>
    </submittedName>
</protein>
<comment type="caution">
    <text evidence="2">The sequence shown here is derived from an EMBL/GenBank/DDBJ whole genome shotgun (WGS) entry which is preliminary data.</text>
</comment>
<evidence type="ECO:0000313" key="3">
    <source>
        <dbReference type="Proteomes" id="UP001153269"/>
    </source>
</evidence>
<name>A0A9N7VKX6_PLEPL</name>
<evidence type="ECO:0000313" key="2">
    <source>
        <dbReference type="EMBL" id="CAB1451595.1"/>
    </source>
</evidence>
<feature type="compositionally biased region" description="Low complexity" evidence="1">
    <location>
        <begin position="24"/>
        <end position="42"/>
    </location>
</feature>
<keyword evidence="3" id="KW-1185">Reference proteome</keyword>
<gene>
    <name evidence="2" type="ORF">PLEPLA_LOCUS39289</name>
</gene>
<organism evidence="2 3">
    <name type="scientific">Pleuronectes platessa</name>
    <name type="common">European plaice</name>
    <dbReference type="NCBI Taxonomy" id="8262"/>
    <lineage>
        <taxon>Eukaryota</taxon>
        <taxon>Metazoa</taxon>
        <taxon>Chordata</taxon>
        <taxon>Craniata</taxon>
        <taxon>Vertebrata</taxon>
        <taxon>Euteleostomi</taxon>
        <taxon>Actinopterygii</taxon>
        <taxon>Neopterygii</taxon>
        <taxon>Teleostei</taxon>
        <taxon>Neoteleostei</taxon>
        <taxon>Acanthomorphata</taxon>
        <taxon>Carangaria</taxon>
        <taxon>Pleuronectiformes</taxon>
        <taxon>Pleuronectoidei</taxon>
        <taxon>Pleuronectidae</taxon>
        <taxon>Pleuronectes</taxon>
    </lineage>
</organism>
<reference evidence="2" key="1">
    <citation type="submission" date="2020-03" db="EMBL/GenBank/DDBJ databases">
        <authorList>
            <person name="Weist P."/>
        </authorList>
    </citation>
    <scope>NUCLEOTIDE SEQUENCE</scope>
</reference>
<proteinExistence type="predicted"/>
<feature type="region of interest" description="Disordered" evidence="1">
    <location>
        <begin position="1"/>
        <end position="44"/>
    </location>
</feature>
<dbReference type="Proteomes" id="UP001153269">
    <property type="component" value="Unassembled WGS sequence"/>
</dbReference>
<feature type="region of interest" description="Disordered" evidence="1">
    <location>
        <begin position="77"/>
        <end position="100"/>
    </location>
</feature>
<accession>A0A9N7VKX6</accession>
<dbReference type="AlphaFoldDB" id="A0A9N7VKX6"/>